<protein>
    <submittedName>
        <fullName evidence="1">Uncharacterized protein</fullName>
    </submittedName>
</protein>
<dbReference type="RefSeq" id="WP_080150781.1">
    <property type="nucleotide sequence ID" value="NZ_FWEU01000008.1"/>
</dbReference>
<sequence length="494" mass="56688">MNAATKWISGQALRDVLEEQVDLGTRDTVDKLTHLHGPTTLASLQHIKRGIEELINIELAAQREPELEAALEQSIGQNHHALLKTLDEHFAPGVSSRVAELLAHTTTLRGFLTSYHTDCDGKFSNLETYADLANFLKSRRHHLNTLVYAIADLARGETKLSLNDLYYLTFHTIERSFVAGLTSLHQKLTMLAVFPDYRCQTDGHGLLDTDPRSETLLDDQYLDAERMAITAIESASAVEGTYDRRKITSVPELRHQLLTIETSYAPYDLARQGFSDLRRFAEEVMAYAKDDYYLRIPDDAFNAILVRYKHAPWQRRLVYSPVAGQPLHGSYAAFSQHGNVFYSDLMMLLRFGYRVRDHLLERNRRYQIKSGFIFEDSLKRELPALGFEVMDIKRIDRKEFDVVAKRAGAVYNFQCKNALLDRNLMETNLRQFVRNNRRIVSYFKKALVKEEGREELLRGATGAQTVKHFVVSQFPVFTDDERIIPMRKLGQALR</sequence>
<reference evidence="2" key="1">
    <citation type="submission" date="2016-10" db="EMBL/GenBank/DDBJ databases">
        <authorList>
            <person name="Varghese N."/>
            <person name="Submissions S."/>
        </authorList>
    </citation>
    <scope>NUCLEOTIDE SEQUENCE [LARGE SCALE GENOMIC DNA]</scope>
    <source>
        <strain evidence="2">92MFCol6.1</strain>
    </source>
</reference>
<dbReference type="AlphaFoldDB" id="A0A1W1H448"/>
<gene>
    <name evidence="1" type="ORF">SAMN04488690_4139</name>
</gene>
<organism evidence="1 2">
    <name type="scientific">Stenotrophomonas indicatrix</name>
    <dbReference type="NCBI Taxonomy" id="2045451"/>
    <lineage>
        <taxon>Bacteria</taxon>
        <taxon>Pseudomonadati</taxon>
        <taxon>Pseudomonadota</taxon>
        <taxon>Gammaproteobacteria</taxon>
        <taxon>Lysobacterales</taxon>
        <taxon>Lysobacteraceae</taxon>
        <taxon>Stenotrophomonas</taxon>
    </lineage>
</organism>
<name>A0A1W1H448_9GAMM</name>
<evidence type="ECO:0000313" key="1">
    <source>
        <dbReference type="EMBL" id="SLM26372.1"/>
    </source>
</evidence>
<dbReference type="EMBL" id="FWEU01000008">
    <property type="protein sequence ID" value="SLM26372.1"/>
    <property type="molecule type" value="Genomic_DNA"/>
</dbReference>
<proteinExistence type="predicted"/>
<evidence type="ECO:0000313" key="2">
    <source>
        <dbReference type="Proteomes" id="UP000191133"/>
    </source>
</evidence>
<accession>A0A1W1H448</accession>
<dbReference type="Proteomes" id="UP000191133">
    <property type="component" value="Unassembled WGS sequence"/>
</dbReference>